<evidence type="ECO:0000313" key="1">
    <source>
        <dbReference type="EMBL" id="KAB5564740.1"/>
    </source>
</evidence>
<dbReference type="PANTHER" id="PTHR34050">
    <property type="entry name" value="DNA REPAIR RAD52-LIKE PROTEIN 2, CHLOROPLASTIC"/>
    <property type="match status" value="1"/>
</dbReference>
<protein>
    <submittedName>
        <fullName evidence="1">Uncharacterized protein</fullName>
    </submittedName>
</protein>
<dbReference type="InterPro" id="IPR037489">
    <property type="entry name" value="RAD52-like"/>
</dbReference>
<sequence>MQTTTCFVMVMSLTYQYHALTQAHRESSGTVTSSDVDIEDPVAAAEEIAFCRACARFGLGLYLLYLMPAVTTDVYLQYSQVWPGLLLWKRRIPAWWRWHARVNPVAWTLHGLVASQLGDMKKSLETGETVEEYSA</sequence>
<proteinExistence type="predicted"/>
<comment type="caution">
    <text evidence="1">The sequence shown here is derived from an EMBL/GenBank/DDBJ whole genome shotgun (WGS) entry which is preliminary data.</text>
</comment>
<dbReference type="GO" id="GO:0000724">
    <property type="term" value="P:double-strand break repair via homologous recombination"/>
    <property type="evidence" value="ECO:0007669"/>
    <property type="project" value="InterPro"/>
</dbReference>
<dbReference type="GO" id="GO:0003677">
    <property type="term" value="F:DNA binding"/>
    <property type="evidence" value="ECO:0007669"/>
    <property type="project" value="InterPro"/>
</dbReference>
<dbReference type="Proteomes" id="UP000326939">
    <property type="component" value="Chromosome 3"/>
</dbReference>
<organism evidence="1 2">
    <name type="scientific">Salix brachista</name>
    <dbReference type="NCBI Taxonomy" id="2182728"/>
    <lineage>
        <taxon>Eukaryota</taxon>
        <taxon>Viridiplantae</taxon>
        <taxon>Streptophyta</taxon>
        <taxon>Embryophyta</taxon>
        <taxon>Tracheophyta</taxon>
        <taxon>Spermatophyta</taxon>
        <taxon>Magnoliopsida</taxon>
        <taxon>eudicotyledons</taxon>
        <taxon>Gunneridae</taxon>
        <taxon>Pentapetalae</taxon>
        <taxon>rosids</taxon>
        <taxon>fabids</taxon>
        <taxon>Malpighiales</taxon>
        <taxon>Salicaceae</taxon>
        <taxon>Saliceae</taxon>
        <taxon>Salix</taxon>
    </lineage>
</organism>
<reference evidence="2" key="1">
    <citation type="journal article" date="2019" name="Gigascience">
        <title>De novo genome assembly of the endangered Acer yangbiense, a plant species with extremely small populations endemic to Yunnan Province, China.</title>
        <authorList>
            <person name="Yang J."/>
            <person name="Wariss H.M."/>
            <person name="Tao L."/>
            <person name="Zhang R."/>
            <person name="Yun Q."/>
            <person name="Hollingsworth P."/>
            <person name="Dao Z."/>
            <person name="Luo G."/>
            <person name="Guo H."/>
            <person name="Ma Y."/>
            <person name="Sun W."/>
        </authorList>
    </citation>
    <scope>NUCLEOTIDE SEQUENCE [LARGE SCALE GENOMIC DNA]</scope>
    <source>
        <strain evidence="2">cv. br00</strain>
    </source>
</reference>
<dbReference type="AlphaFoldDB" id="A0A5N5NAT7"/>
<dbReference type="EMBL" id="VDCV01000003">
    <property type="protein sequence ID" value="KAB5564740.1"/>
    <property type="molecule type" value="Genomic_DNA"/>
</dbReference>
<dbReference type="PANTHER" id="PTHR34050:SF3">
    <property type="entry name" value="DNA REPAIR RAD52-LIKE PROTEIN 2, CHLOROPLASTIC"/>
    <property type="match status" value="1"/>
</dbReference>
<gene>
    <name evidence="1" type="ORF">DKX38_004794</name>
</gene>
<accession>A0A5N5NAT7</accession>
<keyword evidence="2" id="KW-1185">Reference proteome</keyword>
<evidence type="ECO:0000313" key="2">
    <source>
        <dbReference type="Proteomes" id="UP000326939"/>
    </source>
</evidence>
<name>A0A5N5NAT7_9ROSI</name>